<name>A0A660SEU2_UNCW3</name>
<dbReference type="AlphaFoldDB" id="A0A660SEU2"/>
<sequence length="64" mass="7370">MGTSNPSDSLRVRELTMMKQKATALGIEDLMAVYGEYRELIDLAETYLCEIWEKFTFSTTDRSI</sequence>
<evidence type="ECO:0000313" key="2">
    <source>
        <dbReference type="Proteomes" id="UP000268469"/>
    </source>
</evidence>
<organism evidence="1 2">
    <name type="scientific">candidate division WOR-3 bacterium</name>
    <dbReference type="NCBI Taxonomy" id="2052148"/>
    <lineage>
        <taxon>Bacteria</taxon>
        <taxon>Bacteria division WOR-3</taxon>
    </lineage>
</organism>
<evidence type="ECO:0000313" key="1">
    <source>
        <dbReference type="EMBL" id="RKX68530.1"/>
    </source>
</evidence>
<proteinExistence type="predicted"/>
<protein>
    <submittedName>
        <fullName evidence="1">Uncharacterized protein</fullName>
    </submittedName>
</protein>
<comment type="caution">
    <text evidence="1">The sequence shown here is derived from an EMBL/GenBank/DDBJ whole genome shotgun (WGS) entry which is preliminary data.</text>
</comment>
<dbReference type="EMBL" id="QNBE01000153">
    <property type="protein sequence ID" value="RKX68530.1"/>
    <property type="molecule type" value="Genomic_DNA"/>
</dbReference>
<reference evidence="1 2" key="1">
    <citation type="submission" date="2018-06" db="EMBL/GenBank/DDBJ databases">
        <title>Extensive metabolic versatility and redundancy in microbially diverse, dynamic hydrothermal sediments.</title>
        <authorList>
            <person name="Dombrowski N."/>
            <person name="Teske A."/>
            <person name="Baker B.J."/>
        </authorList>
    </citation>
    <scope>NUCLEOTIDE SEQUENCE [LARGE SCALE GENOMIC DNA]</scope>
    <source>
        <strain evidence="1">B36_G15</strain>
    </source>
</reference>
<accession>A0A660SEU2</accession>
<dbReference type="Proteomes" id="UP000268469">
    <property type="component" value="Unassembled WGS sequence"/>
</dbReference>
<gene>
    <name evidence="1" type="ORF">DRP53_10575</name>
</gene>